<comment type="caution">
    <text evidence="1">The sequence shown here is derived from an EMBL/GenBank/DDBJ whole genome shotgun (WGS) entry which is preliminary data.</text>
</comment>
<sequence length="71" mass="7785">MTFSKCPGKGAGLKVPCSAAQYSISVSVGDVQYSEFFQDSWWVCTVLAVGVKDLREKVKLFMVLGCFVGVW</sequence>
<dbReference type="Proteomes" id="UP000824120">
    <property type="component" value="Chromosome 2"/>
</dbReference>
<evidence type="ECO:0000313" key="1">
    <source>
        <dbReference type="EMBL" id="KAG5627927.1"/>
    </source>
</evidence>
<evidence type="ECO:0000313" key="2">
    <source>
        <dbReference type="Proteomes" id="UP000824120"/>
    </source>
</evidence>
<accession>A0A9J6AUV5</accession>
<organism evidence="1 2">
    <name type="scientific">Solanum commersonii</name>
    <name type="common">Commerson's wild potato</name>
    <name type="synonym">Commerson's nightshade</name>
    <dbReference type="NCBI Taxonomy" id="4109"/>
    <lineage>
        <taxon>Eukaryota</taxon>
        <taxon>Viridiplantae</taxon>
        <taxon>Streptophyta</taxon>
        <taxon>Embryophyta</taxon>
        <taxon>Tracheophyta</taxon>
        <taxon>Spermatophyta</taxon>
        <taxon>Magnoliopsida</taxon>
        <taxon>eudicotyledons</taxon>
        <taxon>Gunneridae</taxon>
        <taxon>Pentapetalae</taxon>
        <taxon>asterids</taxon>
        <taxon>lamiids</taxon>
        <taxon>Solanales</taxon>
        <taxon>Solanaceae</taxon>
        <taxon>Solanoideae</taxon>
        <taxon>Solaneae</taxon>
        <taxon>Solanum</taxon>
    </lineage>
</organism>
<dbReference type="EMBL" id="JACXVP010000002">
    <property type="protein sequence ID" value="KAG5627927.1"/>
    <property type="molecule type" value="Genomic_DNA"/>
</dbReference>
<gene>
    <name evidence="1" type="ORF">H5410_013145</name>
</gene>
<keyword evidence="2" id="KW-1185">Reference proteome</keyword>
<proteinExistence type="predicted"/>
<reference evidence="1 2" key="1">
    <citation type="submission" date="2020-09" db="EMBL/GenBank/DDBJ databases">
        <title>De no assembly of potato wild relative species, Solanum commersonii.</title>
        <authorList>
            <person name="Cho K."/>
        </authorList>
    </citation>
    <scope>NUCLEOTIDE SEQUENCE [LARGE SCALE GENOMIC DNA]</scope>
    <source>
        <strain evidence="1">LZ3.2</strain>
        <tissue evidence="1">Leaf</tissue>
    </source>
</reference>
<protein>
    <submittedName>
        <fullName evidence="1">Uncharacterized protein</fullName>
    </submittedName>
</protein>
<dbReference type="AlphaFoldDB" id="A0A9J6AUV5"/>
<name>A0A9J6AUV5_SOLCO</name>